<keyword evidence="2" id="KW-0813">Transport</keyword>
<dbReference type="Gene3D" id="3.40.50.300">
    <property type="entry name" value="P-loop containing nucleotide triphosphate hydrolases"/>
    <property type="match status" value="2"/>
</dbReference>
<protein>
    <submittedName>
        <fullName evidence="6">ABC transporter ATP-binding protein</fullName>
    </submittedName>
</protein>
<evidence type="ECO:0000259" key="5">
    <source>
        <dbReference type="PROSITE" id="PS50893"/>
    </source>
</evidence>
<dbReference type="Pfam" id="PF00005">
    <property type="entry name" value="ABC_tran"/>
    <property type="match status" value="2"/>
</dbReference>
<evidence type="ECO:0000313" key="6">
    <source>
        <dbReference type="EMBL" id="MFC4338063.1"/>
    </source>
</evidence>
<feature type="domain" description="ABC transporter" evidence="5">
    <location>
        <begin position="258"/>
        <end position="477"/>
    </location>
</feature>
<dbReference type="SMART" id="SM00382">
    <property type="entry name" value="AAA"/>
    <property type="match status" value="2"/>
</dbReference>
<dbReference type="SUPFAM" id="SSF52540">
    <property type="entry name" value="P-loop containing nucleoside triphosphate hydrolases"/>
    <property type="match status" value="2"/>
</dbReference>
<reference evidence="7" key="1">
    <citation type="journal article" date="2019" name="Int. J. Syst. Evol. Microbiol.">
        <title>The Global Catalogue of Microorganisms (GCM) 10K type strain sequencing project: providing services to taxonomists for standard genome sequencing and annotation.</title>
        <authorList>
            <consortium name="The Broad Institute Genomics Platform"/>
            <consortium name="The Broad Institute Genome Sequencing Center for Infectious Disease"/>
            <person name="Wu L."/>
            <person name="Ma J."/>
        </authorList>
    </citation>
    <scope>NUCLEOTIDE SEQUENCE [LARGE SCALE GENOMIC DNA]</scope>
    <source>
        <strain evidence="7">IBRC-M 10908</strain>
    </source>
</reference>
<comment type="caution">
    <text evidence="6">The sequence shown here is derived from an EMBL/GenBank/DDBJ whole genome shotgun (WGS) entry which is preliminary data.</text>
</comment>
<keyword evidence="3" id="KW-0547">Nucleotide-binding</keyword>
<name>A0ABV8U5T8_9ACTN</name>
<comment type="similarity">
    <text evidence="1">Belongs to the ABC transporter superfamily.</text>
</comment>
<proteinExistence type="inferred from homology"/>
<accession>A0ABV8U5T8</accession>
<dbReference type="RefSeq" id="WP_380625720.1">
    <property type="nucleotide sequence ID" value="NZ_JBHSDK010000061.1"/>
</dbReference>
<dbReference type="PANTHER" id="PTHR43553:SF1">
    <property type="entry name" value="ABC TRANSPORTER I FAMILY MEMBER 11, CHLOROPLASTIC"/>
    <property type="match status" value="1"/>
</dbReference>
<dbReference type="PANTHER" id="PTHR43553">
    <property type="entry name" value="HEAVY METAL TRANSPORTER"/>
    <property type="match status" value="1"/>
</dbReference>
<dbReference type="PROSITE" id="PS00211">
    <property type="entry name" value="ABC_TRANSPORTER_1"/>
    <property type="match status" value="2"/>
</dbReference>
<sequence length="477" mass="51176">MRIRARGFSYRHAGRRAHALREVDLAVEPGENVLLLGPSGSGKSTLLAVLAGLEHARGGEAAGEMTVDGRDPFETRHRTGMVFQDPETQLIMARCGDDTAFGLENQGVAPERIWPAVARAHEAVGFPYAADHATTALSGGEQQRLALAGILVRRPELLLLDEPTANLDPEGAALVRDAVRPALDDPDITCVMIEHRLDGLWESFDRVVALDSGGRPLADGPVADVLTTHGEILLDQGIRIPGAPATTPRRGEPGEELLRADDVSYRYGKREPLALREASFAVHRGELAALTGHNGSGKSTLSRLLGGLAPPTSGTVTAAGEKKPLHKLKAPALAARVGTVFQNPETQFVTSRVADELAFGPRSAGWSDERTAARVAELLERLRLTHLADANPFTLSGGEARRLSVAGALAAAPDVLLLDEPTFGQDRRTWTEMTDLMDEVRRDGTGLVAVTHDREFIDALADSETVLEGGRVRERRP</sequence>
<evidence type="ECO:0000256" key="2">
    <source>
        <dbReference type="ARBA" id="ARBA00022448"/>
    </source>
</evidence>
<dbReference type="Proteomes" id="UP001595823">
    <property type="component" value="Unassembled WGS sequence"/>
</dbReference>
<dbReference type="InterPro" id="IPR003439">
    <property type="entry name" value="ABC_transporter-like_ATP-bd"/>
</dbReference>
<dbReference type="EMBL" id="JBHSDK010000061">
    <property type="protein sequence ID" value="MFC4338063.1"/>
    <property type="molecule type" value="Genomic_DNA"/>
</dbReference>
<dbReference type="CDD" id="cd03225">
    <property type="entry name" value="ABC_cobalt_CbiO_domain1"/>
    <property type="match status" value="2"/>
</dbReference>
<dbReference type="PROSITE" id="PS50893">
    <property type="entry name" value="ABC_TRANSPORTER_2"/>
    <property type="match status" value="2"/>
</dbReference>
<dbReference type="GO" id="GO:0005524">
    <property type="term" value="F:ATP binding"/>
    <property type="evidence" value="ECO:0007669"/>
    <property type="project" value="UniProtKB-KW"/>
</dbReference>
<dbReference type="InterPro" id="IPR027417">
    <property type="entry name" value="P-loop_NTPase"/>
</dbReference>
<evidence type="ECO:0000256" key="1">
    <source>
        <dbReference type="ARBA" id="ARBA00005417"/>
    </source>
</evidence>
<gene>
    <name evidence="6" type="ORF">ACFPET_22990</name>
</gene>
<dbReference type="InterPro" id="IPR003593">
    <property type="entry name" value="AAA+_ATPase"/>
</dbReference>
<dbReference type="InterPro" id="IPR015856">
    <property type="entry name" value="ABC_transpr_CbiO/EcfA_su"/>
</dbReference>
<organism evidence="6 7">
    <name type="scientific">Salininema proteolyticum</name>
    <dbReference type="NCBI Taxonomy" id="1607685"/>
    <lineage>
        <taxon>Bacteria</taxon>
        <taxon>Bacillati</taxon>
        <taxon>Actinomycetota</taxon>
        <taxon>Actinomycetes</taxon>
        <taxon>Glycomycetales</taxon>
        <taxon>Glycomycetaceae</taxon>
        <taxon>Salininema</taxon>
    </lineage>
</organism>
<evidence type="ECO:0000313" key="7">
    <source>
        <dbReference type="Proteomes" id="UP001595823"/>
    </source>
</evidence>
<evidence type="ECO:0000256" key="4">
    <source>
        <dbReference type="ARBA" id="ARBA00022840"/>
    </source>
</evidence>
<keyword evidence="7" id="KW-1185">Reference proteome</keyword>
<evidence type="ECO:0000256" key="3">
    <source>
        <dbReference type="ARBA" id="ARBA00022741"/>
    </source>
</evidence>
<feature type="domain" description="ABC transporter" evidence="5">
    <location>
        <begin position="3"/>
        <end position="237"/>
    </location>
</feature>
<keyword evidence="4 6" id="KW-0067">ATP-binding</keyword>
<dbReference type="InterPro" id="IPR017871">
    <property type="entry name" value="ABC_transporter-like_CS"/>
</dbReference>
<dbReference type="InterPro" id="IPR050095">
    <property type="entry name" value="ECF_ABC_transporter_ATP-bd"/>
</dbReference>